<reference evidence="1 2" key="1">
    <citation type="journal article" date="2018" name="Biodegradation">
        <title>1,4-Dioxane degradation characteristics of Rhodococcus aetherivorans JCM 14343.</title>
        <authorList>
            <person name="Inoue D."/>
            <person name="Tsunoda T."/>
            <person name="Yamamoto N."/>
            <person name="Ike M."/>
            <person name="Sei K."/>
        </authorList>
    </citation>
    <scope>NUCLEOTIDE SEQUENCE [LARGE SCALE GENOMIC DNA]</scope>
    <source>
        <strain evidence="1 2">JCM 14343</strain>
    </source>
</reference>
<evidence type="ECO:0000313" key="1">
    <source>
        <dbReference type="EMBL" id="GES39201.1"/>
    </source>
</evidence>
<accession>A0ABQ0YRH0</accession>
<dbReference type="EMBL" id="BLAH01000110">
    <property type="protein sequence ID" value="GES39201.1"/>
    <property type="molecule type" value="Genomic_DNA"/>
</dbReference>
<dbReference type="Proteomes" id="UP000325466">
    <property type="component" value="Unassembled WGS sequence"/>
</dbReference>
<sequence length="56" mass="5816">MPKDRAQDELRHGATYLGVRIGDTAMRTSLLVRGVSAARLGRFVGGGGAGRRCGGS</sequence>
<keyword evidence="2" id="KW-1185">Reference proteome</keyword>
<organism evidence="1 2">
    <name type="scientific">Rhodococcus aetherivorans</name>
    <dbReference type="NCBI Taxonomy" id="191292"/>
    <lineage>
        <taxon>Bacteria</taxon>
        <taxon>Bacillati</taxon>
        <taxon>Actinomycetota</taxon>
        <taxon>Actinomycetes</taxon>
        <taxon>Mycobacteriales</taxon>
        <taxon>Nocardiaceae</taxon>
        <taxon>Rhodococcus</taxon>
    </lineage>
</organism>
<name>A0ABQ0YRH0_9NOCA</name>
<proteinExistence type="predicted"/>
<protein>
    <submittedName>
        <fullName evidence="1">Uncharacterized protein</fullName>
    </submittedName>
</protein>
<comment type="caution">
    <text evidence="1">The sequence shown here is derived from an EMBL/GenBank/DDBJ whole genome shotgun (WGS) entry which is preliminary data.</text>
</comment>
<gene>
    <name evidence="1" type="ORF">RAJCM14343_4469</name>
</gene>
<evidence type="ECO:0000313" key="2">
    <source>
        <dbReference type="Proteomes" id="UP000325466"/>
    </source>
</evidence>